<accession>A0A5C8E6V5</accession>
<organism evidence="7 10">
    <name type="scientific">Brachyspira aalborgi</name>
    <dbReference type="NCBI Taxonomy" id="29522"/>
    <lineage>
        <taxon>Bacteria</taxon>
        <taxon>Pseudomonadati</taxon>
        <taxon>Spirochaetota</taxon>
        <taxon>Spirochaetia</taxon>
        <taxon>Brachyspirales</taxon>
        <taxon>Brachyspiraceae</taxon>
        <taxon>Brachyspira</taxon>
    </lineage>
</organism>
<dbReference type="Gene3D" id="3.40.50.1360">
    <property type="match status" value="1"/>
</dbReference>
<evidence type="ECO:0000256" key="4">
    <source>
        <dbReference type="ARBA" id="ARBA00023163"/>
    </source>
</evidence>
<dbReference type="EMBL" id="SAXT01000006">
    <property type="protein sequence ID" value="TXJ11175.1"/>
    <property type="molecule type" value="Genomic_DNA"/>
</dbReference>
<keyword evidence="3" id="KW-0238">DNA-binding</keyword>
<feature type="domain" description="Sugar-binding" evidence="5">
    <location>
        <begin position="66"/>
        <end position="317"/>
    </location>
</feature>
<dbReference type="PANTHER" id="PTHR34294:SF1">
    <property type="entry name" value="TRANSCRIPTIONAL REGULATOR LSRR"/>
    <property type="match status" value="1"/>
</dbReference>
<dbReference type="Gene3D" id="1.10.10.60">
    <property type="entry name" value="Homeodomain-like"/>
    <property type="match status" value="1"/>
</dbReference>
<evidence type="ECO:0000313" key="11">
    <source>
        <dbReference type="Proteomes" id="UP000325116"/>
    </source>
</evidence>
<evidence type="ECO:0000313" key="8">
    <source>
        <dbReference type="EMBL" id="TXJ32581.1"/>
    </source>
</evidence>
<dbReference type="SUPFAM" id="SSF100950">
    <property type="entry name" value="NagB/RpiA/CoA transferase-like"/>
    <property type="match status" value="1"/>
</dbReference>
<dbReference type="PANTHER" id="PTHR34294">
    <property type="entry name" value="TRANSCRIPTIONAL REGULATOR-RELATED"/>
    <property type="match status" value="1"/>
</dbReference>
<dbReference type="AlphaFoldDB" id="A0A5C8E6V5"/>
<dbReference type="EMBL" id="SAXZ01000011">
    <property type="protein sequence ID" value="TXJ32581.1"/>
    <property type="molecule type" value="Genomic_DNA"/>
</dbReference>
<comment type="similarity">
    <text evidence="1">Belongs to the SorC transcriptional regulatory family.</text>
</comment>
<dbReference type="Proteomes" id="UP000322659">
    <property type="component" value="Unassembled WGS sequence"/>
</dbReference>
<keyword evidence="9" id="KW-1185">Reference proteome</keyword>
<dbReference type="GO" id="GO:0003677">
    <property type="term" value="F:DNA binding"/>
    <property type="evidence" value="ECO:0007669"/>
    <property type="project" value="UniProtKB-KW"/>
</dbReference>
<reference evidence="7" key="2">
    <citation type="submission" date="2019-01" db="EMBL/GenBank/DDBJ databases">
        <authorList>
            <person name="Thorell K."/>
        </authorList>
    </citation>
    <scope>NUCLEOTIDE SEQUENCE</scope>
    <source>
        <strain evidence="8">PC5099IV</strain>
        <strain evidence="7">PC5538III-lc</strain>
        <strain evidence="6">W1</strain>
    </source>
</reference>
<evidence type="ECO:0000256" key="3">
    <source>
        <dbReference type="ARBA" id="ARBA00023125"/>
    </source>
</evidence>
<dbReference type="EMBL" id="SAXX01000022">
    <property type="protein sequence ID" value="TXJ30817.1"/>
    <property type="molecule type" value="Genomic_DNA"/>
</dbReference>
<name>A0A5C8E6V5_9SPIR</name>
<dbReference type="Proteomes" id="UP000324707">
    <property type="component" value="Unassembled WGS sequence"/>
</dbReference>
<dbReference type="GO" id="GO:0030246">
    <property type="term" value="F:carbohydrate binding"/>
    <property type="evidence" value="ECO:0007669"/>
    <property type="project" value="InterPro"/>
</dbReference>
<dbReference type="InterPro" id="IPR007324">
    <property type="entry name" value="Sugar-bd_dom_put"/>
</dbReference>
<evidence type="ECO:0000313" key="10">
    <source>
        <dbReference type="Proteomes" id="UP000324707"/>
    </source>
</evidence>
<dbReference type="Proteomes" id="UP000325116">
    <property type="component" value="Unassembled WGS sequence"/>
</dbReference>
<dbReference type="InterPro" id="IPR051054">
    <property type="entry name" value="SorC_transcr_regulators"/>
</dbReference>
<evidence type="ECO:0000256" key="2">
    <source>
        <dbReference type="ARBA" id="ARBA00023015"/>
    </source>
</evidence>
<protein>
    <submittedName>
        <fullName evidence="7">Sugar-binding transcriptional regulator</fullName>
    </submittedName>
</protein>
<dbReference type="InterPro" id="IPR037171">
    <property type="entry name" value="NagB/RpiA_transferase-like"/>
</dbReference>
<evidence type="ECO:0000313" key="9">
    <source>
        <dbReference type="Proteomes" id="UP000322659"/>
    </source>
</evidence>
<keyword evidence="2" id="KW-0805">Transcription regulation</keyword>
<proteinExistence type="inferred from homology"/>
<dbReference type="Pfam" id="PF04198">
    <property type="entry name" value="Sugar-bind"/>
    <property type="match status" value="1"/>
</dbReference>
<keyword evidence="4" id="KW-0804">Transcription</keyword>
<sequence>MNIMHYDNKKIAQIAKIAFLYYKKNKNQEEISKLMSIARPTISKLISEAKDLSLVDFKIKYPWRDKELEKQIINKFNINEAIVIECLNNSEEEVITEIGIAAANYFSNIIDKVKNVGISWGQSLSSMIEQLNTKNSSVVNIIQMIGATGYENKNYDGPLLAQYLSKKLNSQCLMIHAPLVVGNKEIAKSLMNDNTIKNILKKISNLDIAFVGIGCVELKNNSLYKTGYISEEELNKIKNEGAIGDICAHYYDINGKELDIDINNRVIGAKLSDLKKIKNVVGVASGLVKSKAVYSALIGKYLNTIIIDSELAKSLLNL</sequence>
<comment type="caution">
    <text evidence="7">The sequence shown here is derived from an EMBL/GenBank/DDBJ whole genome shotgun (WGS) entry which is preliminary data.</text>
</comment>
<evidence type="ECO:0000313" key="7">
    <source>
        <dbReference type="EMBL" id="TXJ30817.1"/>
    </source>
</evidence>
<evidence type="ECO:0000256" key="1">
    <source>
        <dbReference type="ARBA" id="ARBA00010466"/>
    </source>
</evidence>
<reference evidence="9 10" key="1">
    <citation type="journal article" date="1992" name="Lakartidningen">
        <title>[Penicillin V and not amoxicillin is the first choice preparation in acute otitis].</title>
        <authorList>
            <person name="Kamme C."/>
            <person name="Lundgren K."/>
            <person name="Prellner K."/>
        </authorList>
    </citation>
    <scope>NUCLEOTIDE SEQUENCE [LARGE SCALE GENOMIC DNA]</scope>
    <source>
        <strain evidence="8 9">PC5099IV</strain>
        <strain evidence="7 10">PC5538III-lc</strain>
        <strain evidence="6 11">W1</strain>
    </source>
</reference>
<evidence type="ECO:0000313" key="6">
    <source>
        <dbReference type="EMBL" id="TXJ11175.1"/>
    </source>
</evidence>
<gene>
    <name evidence="7" type="ORF">EPJ69_08215</name>
    <name evidence="8" type="ORF">EPJ71_06595</name>
    <name evidence="6" type="ORF">EPJ80_11180</name>
</gene>
<evidence type="ECO:0000259" key="5">
    <source>
        <dbReference type="Pfam" id="PF04198"/>
    </source>
</evidence>